<protein>
    <submittedName>
        <fullName evidence="2">Uncharacterized protein</fullName>
    </submittedName>
</protein>
<feature type="region of interest" description="Disordered" evidence="1">
    <location>
        <begin position="1"/>
        <end position="25"/>
    </location>
</feature>
<dbReference type="AlphaFoldDB" id="A0AAV4R259"/>
<organism evidence="2 3">
    <name type="scientific">Caerostris darwini</name>
    <dbReference type="NCBI Taxonomy" id="1538125"/>
    <lineage>
        <taxon>Eukaryota</taxon>
        <taxon>Metazoa</taxon>
        <taxon>Ecdysozoa</taxon>
        <taxon>Arthropoda</taxon>
        <taxon>Chelicerata</taxon>
        <taxon>Arachnida</taxon>
        <taxon>Araneae</taxon>
        <taxon>Araneomorphae</taxon>
        <taxon>Entelegynae</taxon>
        <taxon>Araneoidea</taxon>
        <taxon>Araneidae</taxon>
        <taxon>Caerostris</taxon>
    </lineage>
</organism>
<gene>
    <name evidence="2" type="ORF">CDAR_9941</name>
</gene>
<proteinExistence type="predicted"/>
<dbReference type="EMBL" id="BPLQ01005365">
    <property type="protein sequence ID" value="GIY14447.1"/>
    <property type="molecule type" value="Genomic_DNA"/>
</dbReference>
<evidence type="ECO:0000313" key="3">
    <source>
        <dbReference type="Proteomes" id="UP001054837"/>
    </source>
</evidence>
<accession>A0AAV4R259</accession>
<name>A0AAV4R259_9ARAC</name>
<evidence type="ECO:0000313" key="2">
    <source>
        <dbReference type="EMBL" id="GIY14447.1"/>
    </source>
</evidence>
<reference evidence="2 3" key="1">
    <citation type="submission" date="2021-06" db="EMBL/GenBank/DDBJ databases">
        <title>Caerostris darwini draft genome.</title>
        <authorList>
            <person name="Kono N."/>
            <person name="Arakawa K."/>
        </authorList>
    </citation>
    <scope>NUCLEOTIDE SEQUENCE [LARGE SCALE GENOMIC DNA]</scope>
</reference>
<keyword evidence="3" id="KW-1185">Reference proteome</keyword>
<dbReference type="Proteomes" id="UP001054837">
    <property type="component" value="Unassembled WGS sequence"/>
</dbReference>
<sequence length="104" mass="11567">MTSNYAGRASDKRPQTGRGARGIPATGLRHMAFMGRRRTARLVAAALPLGRNRWFHPMERSQLYGSISLNVIVVNQNFAFHSSPRPRNCFCINITCLLPSIGLL</sequence>
<comment type="caution">
    <text evidence="2">The sequence shown here is derived from an EMBL/GenBank/DDBJ whole genome shotgun (WGS) entry which is preliminary data.</text>
</comment>
<evidence type="ECO:0000256" key="1">
    <source>
        <dbReference type="SAM" id="MobiDB-lite"/>
    </source>
</evidence>